<dbReference type="Pfam" id="PF01527">
    <property type="entry name" value="HTH_Tnp_1"/>
    <property type="match status" value="1"/>
</dbReference>
<name>A0ABM7VDI8_9BACT</name>
<reference evidence="1 2" key="1">
    <citation type="submission" date="2021-12" db="EMBL/GenBank/DDBJ databases">
        <title>Genome sequencing of bacteria with rrn-lacking chromosome and rrn-plasmid.</title>
        <authorList>
            <person name="Anda M."/>
            <person name="Iwasaki W."/>
        </authorList>
    </citation>
    <scope>NUCLEOTIDE SEQUENCE [LARGE SCALE GENOMIC DNA]</scope>
    <source>
        <strain evidence="1 2">NBRC 101262</strain>
    </source>
</reference>
<evidence type="ECO:0000313" key="1">
    <source>
        <dbReference type="EMBL" id="BDC99017.1"/>
    </source>
</evidence>
<dbReference type="Proteomes" id="UP001354989">
    <property type="component" value="Chromosome"/>
</dbReference>
<dbReference type="InterPro" id="IPR002514">
    <property type="entry name" value="Transposase_8"/>
</dbReference>
<dbReference type="RefSeq" id="WP_338398015.1">
    <property type="nucleotide sequence ID" value="NZ_AP025292.1"/>
</dbReference>
<keyword evidence="2" id="KW-1185">Reference proteome</keyword>
<dbReference type="NCBIfam" id="NF047593">
    <property type="entry name" value="IS66_ISAeme5_TnpA"/>
    <property type="match status" value="1"/>
</dbReference>
<protein>
    <recommendedName>
        <fullName evidence="3">Transposase</fullName>
    </recommendedName>
</protein>
<dbReference type="EMBL" id="AP025292">
    <property type="protein sequence ID" value="BDC99017.1"/>
    <property type="molecule type" value="Genomic_DNA"/>
</dbReference>
<evidence type="ECO:0008006" key="3">
    <source>
        <dbReference type="Google" id="ProtNLM"/>
    </source>
</evidence>
<gene>
    <name evidence="1" type="ORF">PEPS_12980</name>
</gene>
<sequence>MKRGEKQKIALVEKWERSSLSIRKFCESEDISQASFYKWKRLKKEKVSSFSQFHTLEVDWPSGQEEKVTQGEIEIHFPNGVKIFMPSDSSMERLTDIIHSC</sequence>
<organism evidence="1 2">
    <name type="scientific">Persicobacter psychrovividus</name>
    <dbReference type="NCBI Taxonomy" id="387638"/>
    <lineage>
        <taxon>Bacteria</taxon>
        <taxon>Pseudomonadati</taxon>
        <taxon>Bacteroidota</taxon>
        <taxon>Cytophagia</taxon>
        <taxon>Cytophagales</taxon>
        <taxon>Persicobacteraceae</taxon>
        <taxon>Persicobacter</taxon>
    </lineage>
</organism>
<accession>A0ABM7VDI8</accession>
<evidence type="ECO:0000313" key="2">
    <source>
        <dbReference type="Proteomes" id="UP001354989"/>
    </source>
</evidence>
<proteinExistence type="predicted"/>